<evidence type="ECO:0000256" key="1">
    <source>
        <dbReference type="ARBA" id="ARBA00023270"/>
    </source>
</evidence>
<dbReference type="InterPro" id="IPR023214">
    <property type="entry name" value="HAD_sf"/>
</dbReference>
<dbReference type="SUPFAM" id="SSF56784">
    <property type="entry name" value="HAD-like"/>
    <property type="match status" value="1"/>
</dbReference>
<dbReference type="Proteomes" id="UP001524435">
    <property type="component" value="Unassembled WGS sequence"/>
</dbReference>
<dbReference type="GO" id="GO:0050194">
    <property type="term" value="F:phosphonoacetaldehyde hydrolase activity"/>
    <property type="evidence" value="ECO:0007669"/>
    <property type="project" value="UniProtKB-EC"/>
</dbReference>
<dbReference type="SFLD" id="SFLDS00003">
    <property type="entry name" value="Haloacid_Dehalogenase"/>
    <property type="match status" value="1"/>
</dbReference>
<name>A0ABT1SKD4_9FIRM</name>
<sequence>MKIKMVIFDWAGTTVDYGCFAPVDALRTAFSMYQIAVSEKAIREPMGMAKIDHIKAMLKMPDIARAFYDVYDRNPNGEDARRIYDLYRVVIMQSLAQFSTLTPYVQECVAWLREHDIVIGSTTSYTDQMMEVVTAVAKQNGYEPDACFSTDSSNGYGKPYPYMIFRNMEKLGVAEVRSVIKVGDTITDIREGKNAGVYTVGVMEGSAEIGMSKEAYEALSATEKQKRIAKAGKRYLCAGADAVILNLSELPGLIARLEAKAG</sequence>
<feature type="binding site" evidence="2">
    <location>
        <position position="9"/>
    </location>
    <ligand>
        <name>Mg(2+)</name>
        <dbReference type="ChEBI" id="CHEBI:18420"/>
    </ligand>
</feature>
<feature type="active site" description="Schiff-base intermediate with substrate" evidence="2">
    <location>
        <position position="50"/>
    </location>
</feature>
<evidence type="ECO:0000313" key="3">
    <source>
        <dbReference type="EMBL" id="MCQ5121691.1"/>
    </source>
</evidence>
<comment type="function">
    <text evidence="2">Involved in phosphonate degradation.</text>
</comment>
<dbReference type="InterPro" id="IPR036412">
    <property type="entry name" value="HAD-like_sf"/>
</dbReference>
<proteinExistence type="inferred from homology"/>
<reference evidence="3 4" key="1">
    <citation type="submission" date="2022-06" db="EMBL/GenBank/DDBJ databases">
        <title>Isolation of gut microbiota from human fecal samples.</title>
        <authorList>
            <person name="Pamer E.G."/>
            <person name="Barat B."/>
            <person name="Waligurski E."/>
            <person name="Medina S."/>
            <person name="Paddock L."/>
            <person name="Mostad J."/>
        </authorList>
    </citation>
    <scope>NUCLEOTIDE SEQUENCE [LARGE SCALE GENOMIC DNA]</scope>
    <source>
        <strain evidence="3 4">DFI.6.1</strain>
    </source>
</reference>
<dbReference type="NCBIfam" id="TIGR01422">
    <property type="entry name" value="phosphonatase"/>
    <property type="match status" value="1"/>
</dbReference>
<keyword evidence="2" id="KW-0460">Magnesium</keyword>
<accession>A0ABT1SKD4</accession>
<dbReference type="InterPro" id="IPR006323">
    <property type="entry name" value="Phosphonoacetald_hydro"/>
</dbReference>
<dbReference type="EMBL" id="JANGCH010000005">
    <property type="protein sequence ID" value="MCQ5121691.1"/>
    <property type="molecule type" value="Genomic_DNA"/>
</dbReference>
<dbReference type="InterPro" id="IPR006439">
    <property type="entry name" value="HAD-SF_hydro_IA"/>
</dbReference>
<comment type="cofactor">
    <cofactor evidence="2">
        <name>Mg(2+)</name>
        <dbReference type="ChEBI" id="CHEBI:18420"/>
    </cofactor>
    <text evidence="2">Binds 1 Mg(2+) ion per subunit.</text>
</comment>
<keyword evidence="2 3" id="KW-0378">Hydrolase</keyword>
<comment type="catalytic activity">
    <reaction evidence="2">
        <text>phosphonoacetaldehyde + H2O = acetaldehyde + phosphate + H(+)</text>
        <dbReference type="Rhea" id="RHEA:18905"/>
        <dbReference type="ChEBI" id="CHEBI:15343"/>
        <dbReference type="ChEBI" id="CHEBI:15377"/>
        <dbReference type="ChEBI" id="CHEBI:15378"/>
        <dbReference type="ChEBI" id="CHEBI:43474"/>
        <dbReference type="ChEBI" id="CHEBI:58383"/>
        <dbReference type="EC" id="3.11.1.1"/>
    </reaction>
</comment>
<dbReference type="InterPro" id="IPR023198">
    <property type="entry name" value="PGP-like_dom2"/>
</dbReference>
<keyword evidence="1 2" id="KW-0704">Schiff base</keyword>
<dbReference type="Pfam" id="PF00702">
    <property type="entry name" value="Hydrolase"/>
    <property type="match status" value="1"/>
</dbReference>
<dbReference type="NCBIfam" id="TIGR01549">
    <property type="entry name" value="HAD-SF-IA-v1"/>
    <property type="match status" value="1"/>
</dbReference>
<keyword evidence="2" id="KW-0479">Metal-binding</keyword>
<gene>
    <name evidence="2" type="primary">phnX</name>
    <name evidence="3" type="ORF">NE663_05380</name>
</gene>
<protein>
    <recommendedName>
        <fullName evidence="2">Phosphonoacetaldehyde hydrolase</fullName>
        <shortName evidence="2">Phosphonatase</shortName>
        <ecNumber evidence="2">3.11.1.1</ecNumber>
    </recommendedName>
    <alternativeName>
        <fullName evidence="2">Phosphonoacetaldehyde phosphonohydrolase</fullName>
    </alternativeName>
</protein>
<dbReference type="RefSeq" id="WP_178200751.1">
    <property type="nucleotide sequence ID" value="NZ_CALVCM010000005.1"/>
</dbReference>
<feature type="binding site" evidence="2">
    <location>
        <position position="184"/>
    </location>
    <ligand>
        <name>Mg(2+)</name>
        <dbReference type="ChEBI" id="CHEBI:18420"/>
    </ligand>
</feature>
<comment type="similarity">
    <text evidence="2">Belongs to the HAD-like hydrolase superfamily. PhnX family.</text>
</comment>
<dbReference type="PANTHER" id="PTHR43434:SF19">
    <property type="entry name" value="PHOSPHONOACETALDEHYDE HYDROLASE"/>
    <property type="match status" value="1"/>
</dbReference>
<dbReference type="EC" id="3.11.1.1" evidence="2"/>
<dbReference type="Gene3D" id="1.10.150.240">
    <property type="entry name" value="Putative phosphatase, domain 2"/>
    <property type="match status" value="1"/>
</dbReference>
<comment type="caution">
    <text evidence="3">The sequence shown here is derived from an EMBL/GenBank/DDBJ whole genome shotgun (WGS) entry which is preliminary data.</text>
</comment>
<dbReference type="Gene3D" id="3.40.50.1000">
    <property type="entry name" value="HAD superfamily/HAD-like"/>
    <property type="match status" value="1"/>
</dbReference>
<dbReference type="InterPro" id="IPR050155">
    <property type="entry name" value="HAD-like_hydrolase_sf"/>
</dbReference>
<evidence type="ECO:0000313" key="4">
    <source>
        <dbReference type="Proteomes" id="UP001524435"/>
    </source>
</evidence>
<feature type="binding site" evidence="2">
    <location>
        <position position="11"/>
    </location>
    <ligand>
        <name>Mg(2+)</name>
        <dbReference type="ChEBI" id="CHEBI:18420"/>
    </ligand>
</feature>
<keyword evidence="4" id="KW-1185">Reference proteome</keyword>
<organism evidence="3 4">
    <name type="scientific">Massilicoli timonensis</name>
    <dbReference type="NCBI Taxonomy" id="2015901"/>
    <lineage>
        <taxon>Bacteria</taxon>
        <taxon>Bacillati</taxon>
        <taxon>Bacillota</taxon>
        <taxon>Erysipelotrichia</taxon>
        <taxon>Erysipelotrichales</taxon>
        <taxon>Erysipelotrichaceae</taxon>
        <taxon>Massilicoli</taxon>
    </lineage>
</organism>
<dbReference type="SFLD" id="SFLDG01129">
    <property type="entry name" value="C1.5:_HAD__Beta-PGM__Phosphata"/>
    <property type="match status" value="1"/>
</dbReference>
<evidence type="ECO:0000256" key="2">
    <source>
        <dbReference type="HAMAP-Rule" id="MF_01375"/>
    </source>
</evidence>
<dbReference type="HAMAP" id="MF_01375">
    <property type="entry name" value="PhnX"/>
    <property type="match status" value="1"/>
</dbReference>
<dbReference type="PANTHER" id="PTHR43434">
    <property type="entry name" value="PHOSPHOGLYCOLATE PHOSPHATASE"/>
    <property type="match status" value="1"/>
</dbReference>
<feature type="active site" description="Nucleophile" evidence="2">
    <location>
        <position position="9"/>
    </location>
</feature>
<comment type="subunit">
    <text evidence="2">Homodimer.</text>
</comment>